<evidence type="ECO:0000313" key="1">
    <source>
        <dbReference type="EMBL" id="VEL34249.1"/>
    </source>
</evidence>
<accession>A0A448XDQ0</accession>
<gene>
    <name evidence="1" type="ORF">PXEA_LOCUS27689</name>
</gene>
<organism evidence="1 2">
    <name type="scientific">Protopolystoma xenopodis</name>
    <dbReference type="NCBI Taxonomy" id="117903"/>
    <lineage>
        <taxon>Eukaryota</taxon>
        <taxon>Metazoa</taxon>
        <taxon>Spiralia</taxon>
        <taxon>Lophotrochozoa</taxon>
        <taxon>Platyhelminthes</taxon>
        <taxon>Monogenea</taxon>
        <taxon>Polyopisthocotylea</taxon>
        <taxon>Polystomatidea</taxon>
        <taxon>Polystomatidae</taxon>
        <taxon>Protopolystoma</taxon>
    </lineage>
</organism>
<comment type="caution">
    <text evidence="1">The sequence shown here is derived from an EMBL/GenBank/DDBJ whole genome shotgun (WGS) entry which is preliminary data.</text>
</comment>
<proteinExistence type="predicted"/>
<name>A0A448XDQ0_9PLAT</name>
<dbReference type="Proteomes" id="UP000784294">
    <property type="component" value="Unassembled WGS sequence"/>
</dbReference>
<keyword evidence="2" id="KW-1185">Reference proteome</keyword>
<sequence>MPSLRTDCRDLQTMLQVKSRQSGPVTLWLKRDMLCRLKRIKRDNQCSTKECTDVVDNAAVESFLLESSVYAGRFVQPHLVSWYRQNFTLP</sequence>
<evidence type="ECO:0000313" key="2">
    <source>
        <dbReference type="Proteomes" id="UP000784294"/>
    </source>
</evidence>
<dbReference type="EMBL" id="CAAALY010247274">
    <property type="protein sequence ID" value="VEL34249.1"/>
    <property type="molecule type" value="Genomic_DNA"/>
</dbReference>
<dbReference type="AlphaFoldDB" id="A0A448XDQ0"/>
<reference evidence="1" key="1">
    <citation type="submission" date="2018-11" db="EMBL/GenBank/DDBJ databases">
        <authorList>
            <consortium name="Pathogen Informatics"/>
        </authorList>
    </citation>
    <scope>NUCLEOTIDE SEQUENCE</scope>
</reference>
<protein>
    <submittedName>
        <fullName evidence="1">Uncharacterized protein</fullName>
    </submittedName>
</protein>